<evidence type="ECO:0000256" key="10">
    <source>
        <dbReference type="ARBA" id="ARBA00023069"/>
    </source>
</evidence>
<keyword evidence="3" id="KW-0963">Cytoplasm</keyword>
<evidence type="ECO:0000259" key="17">
    <source>
        <dbReference type="Pfam" id="PF08385"/>
    </source>
</evidence>
<dbReference type="Pfam" id="PF18199">
    <property type="entry name" value="Dynein_C"/>
    <property type="match status" value="2"/>
</dbReference>
<evidence type="ECO:0000313" key="29">
    <source>
        <dbReference type="Proteomes" id="UP000010556"/>
    </source>
</evidence>
<evidence type="ECO:0000256" key="12">
    <source>
        <dbReference type="ARBA" id="ARBA00023212"/>
    </source>
</evidence>
<dbReference type="GO" id="GO:0008569">
    <property type="term" value="F:minus-end-directed microtubule motor activity"/>
    <property type="evidence" value="ECO:0007669"/>
    <property type="project" value="InterPro"/>
</dbReference>
<evidence type="ECO:0000256" key="14">
    <source>
        <dbReference type="SAM" id="Coils"/>
    </source>
</evidence>
<evidence type="ECO:0000313" key="28">
    <source>
        <dbReference type="EMBL" id="ELK25880.1"/>
    </source>
</evidence>
<dbReference type="Pfam" id="PF03028">
    <property type="entry name" value="Dynein_heavy"/>
    <property type="match status" value="1"/>
</dbReference>
<name>L5LIP2_MYODS</name>
<dbReference type="Gene3D" id="1.20.58.1120">
    <property type="match status" value="1"/>
</dbReference>
<evidence type="ECO:0000256" key="4">
    <source>
        <dbReference type="ARBA" id="ARBA00022701"/>
    </source>
</evidence>
<feature type="domain" description="Dynein heavy chain linker" evidence="18">
    <location>
        <begin position="1342"/>
        <end position="1746"/>
    </location>
</feature>
<dbReference type="Gene3D" id="3.40.50.300">
    <property type="entry name" value="P-loop containing nucleotide triphosphate hydrolases"/>
    <property type="match status" value="4"/>
</dbReference>
<dbReference type="Pfam" id="PF12781">
    <property type="entry name" value="AAA_9"/>
    <property type="match status" value="1"/>
</dbReference>
<evidence type="ECO:0000259" key="25">
    <source>
        <dbReference type="Pfam" id="PF18198"/>
    </source>
</evidence>
<dbReference type="FunFam" id="3.20.180.20:FF:000001">
    <property type="entry name" value="Dynein axonemal heavy chain 5"/>
    <property type="match status" value="1"/>
</dbReference>
<dbReference type="Pfam" id="PF12780">
    <property type="entry name" value="AAA_8"/>
    <property type="match status" value="1"/>
</dbReference>
<dbReference type="Gene3D" id="1.10.8.720">
    <property type="entry name" value="Region D6 of dynein motor"/>
    <property type="match status" value="1"/>
</dbReference>
<keyword evidence="10" id="KW-0969">Cilium</keyword>
<dbReference type="InterPro" id="IPR043160">
    <property type="entry name" value="Dynein_C_barrel"/>
</dbReference>
<keyword evidence="9 14" id="KW-0175">Coiled coil</keyword>
<dbReference type="InterPro" id="IPR056759">
    <property type="entry name" value="DYH2-5-8_CC"/>
</dbReference>
<feature type="domain" description="Dynein heavy chain C-terminal" evidence="26">
    <location>
        <begin position="4008"/>
        <end position="4125"/>
    </location>
</feature>
<dbReference type="Pfam" id="PF17852">
    <property type="entry name" value="Dynein_AAA_lid"/>
    <property type="match status" value="1"/>
</dbReference>
<dbReference type="InterPro" id="IPR024743">
    <property type="entry name" value="Dynein_HC_stalk"/>
</dbReference>
<dbReference type="Pfam" id="PF08393">
    <property type="entry name" value="DHC_N2"/>
    <property type="match status" value="1"/>
</dbReference>
<evidence type="ECO:0000256" key="1">
    <source>
        <dbReference type="ARBA" id="ARBA00004430"/>
    </source>
</evidence>
<evidence type="ECO:0000259" key="26">
    <source>
        <dbReference type="Pfam" id="PF18199"/>
    </source>
</evidence>
<dbReference type="GO" id="GO:0045505">
    <property type="term" value="F:dynein intermediate chain binding"/>
    <property type="evidence" value="ECO:0007669"/>
    <property type="project" value="InterPro"/>
</dbReference>
<keyword evidence="6" id="KW-0547">Nucleotide-binding</keyword>
<dbReference type="Pfam" id="PF12777">
    <property type="entry name" value="MT"/>
    <property type="match status" value="1"/>
</dbReference>
<dbReference type="Pfam" id="PF12774">
    <property type="entry name" value="AAA_6"/>
    <property type="match status" value="1"/>
</dbReference>
<dbReference type="GO" id="GO:0051959">
    <property type="term" value="F:dynein light intermediate chain binding"/>
    <property type="evidence" value="ECO:0007669"/>
    <property type="project" value="InterPro"/>
</dbReference>
<keyword evidence="13" id="KW-0966">Cell projection</keyword>
<dbReference type="Pfam" id="PF08385">
    <property type="entry name" value="DHC_N1"/>
    <property type="match status" value="1"/>
</dbReference>
<dbReference type="Gene3D" id="1.10.8.710">
    <property type="match status" value="1"/>
</dbReference>
<dbReference type="Gene3D" id="3.10.490.20">
    <property type="match status" value="1"/>
</dbReference>
<dbReference type="InterPro" id="IPR026983">
    <property type="entry name" value="DHC"/>
</dbReference>
<dbReference type="InterPro" id="IPR041466">
    <property type="entry name" value="Dynein_AAA5_ext"/>
</dbReference>
<dbReference type="InterPro" id="IPR041658">
    <property type="entry name" value="AAA_lid_11"/>
</dbReference>
<comment type="subcellular location">
    <subcellularLocation>
        <location evidence="1">Cytoplasm</location>
        <location evidence="1">Cytoskeleton</location>
        <location evidence="1">Cilium axoneme</location>
    </subcellularLocation>
</comment>
<dbReference type="InterPro" id="IPR043157">
    <property type="entry name" value="Dynein_AAA1S"/>
</dbReference>
<evidence type="ECO:0000259" key="27">
    <source>
        <dbReference type="Pfam" id="PF25007"/>
    </source>
</evidence>
<dbReference type="FunFam" id="1.10.8.710:FF:000003">
    <property type="entry name" value="Dynein axonemal heavy chain 5"/>
    <property type="match status" value="1"/>
</dbReference>
<feature type="domain" description="Dynein heavy chain hydrolytic ATP-binding dynein motor region" evidence="19">
    <location>
        <begin position="1834"/>
        <end position="2028"/>
    </location>
</feature>
<dbReference type="eggNOG" id="KOG3595">
    <property type="taxonomic scope" value="Eukaryota"/>
</dbReference>
<keyword evidence="8" id="KW-0243">Dynein</keyword>
<evidence type="ECO:0000259" key="16">
    <source>
        <dbReference type="Pfam" id="PF03028"/>
    </source>
</evidence>
<dbReference type="FunFam" id="1.20.920.30:FF:000004">
    <property type="entry name" value="Dynein axonemal heavy chain 5"/>
    <property type="match status" value="1"/>
</dbReference>
<feature type="domain" description="Dynein heavy chain 3 AAA+ lid" evidence="24">
    <location>
        <begin position="2484"/>
        <end position="2569"/>
    </location>
</feature>
<proteinExistence type="inferred from homology"/>
<dbReference type="InterPro" id="IPR004273">
    <property type="entry name" value="Dynein_heavy_D6_P-loop"/>
</dbReference>
<dbReference type="Gene3D" id="1.20.920.30">
    <property type="match status" value="1"/>
</dbReference>
<dbReference type="InterPro" id="IPR024317">
    <property type="entry name" value="Dynein_heavy_chain_D4_dom"/>
</dbReference>
<evidence type="ECO:0000259" key="19">
    <source>
        <dbReference type="Pfam" id="PF12774"/>
    </source>
</evidence>
<evidence type="ECO:0000256" key="9">
    <source>
        <dbReference type="ARBA" id="ARBA00023054"/>
    </source>
</evidence>
<dbReference type="Pfam" id="PF18198">
    <property type="entry name" value="AAA_lid_11"/>
    <property type="match status" value="1"/>
</dbReference>
<feature type="domain" description="Dynein heavy chain tail" evidence="17">
    <location>
        <begin position="380"/>
        <end position="742"/>
    </location>
</feature>
<evidence type="ECO:0000259" key="18">
    <source>
        <dbReference type="Pfam" id="PF08393"/>
    </source>
</evidence>
<keyword evidence="29" id="KW-1185">Reference proteome</keyword>
<dbReference type="InterPro" id="IPR013602">
    <property type="entry name" value="Dynein_heavy_linker"/>
</dbReference>
<dbReference type="GO" id="GO:0005858">
    <property type="term" value="C:axonemal dynein complex"/>
    <property type="evidence" value="ECO:0007669"/>
    <property type="project" value="TreeGrafter"/>
</dbReference>
<reference evidence="29" key="1">
    <citation type="journal article" date="2013" name="Science">
        <title>Comparative analysis of bat genomes provides insight into the evolution of flight and immunity.</title>
        <authorList>
            <person name="Zhang G."/>
            <person name="Cowled C."/>
            <person name="Shi Z."/>
            <person name="Huang Z."/>
            <person name="Bishop-Lilly K.A."/>
            <person name="Fang X."/>
            <person name="Wynne J.W."/>
            <person name="Xiong Z."/>
            <person name="Baker M.L."/>
            <person name="Zhao W."/>
            <person name="Tachedjian M."/>
            <person name="Zhu Y."/>
            <person name="Zhou P."/>
            <person name="Jiang X."/>
            <person name="Ng J."/>
            <person name="Yang L."/>
            <person name="Wu L."/>
            <person name="Xiao J."/>
            <person name="Feng Y."/>
            <person name="Chen Y."/>
            <person name="Sun X."/>
            <person name="Zhang Y."/>
            <person name="Marsh G.A."/>
            <person name="Crameri G."/>
            <person name="Broder C.C."/>
            <person name="Frey K.G."/>
            <person name="Wang L.F."/>
            <person name="Wang J."/>
        </authorList>
    </citation>
    <scope>NUCLEOTIDE SEQUENCE [LARGE SCALE GENOMIC DNA]</scope>
</reference>
<dbReference type="InterPro" id="IPR035706">
    <property type="entry name" value="AAA_9"/>
</dbReference>
<dbReference type="Gene3D" id="6.10.140.1060">
    <property type="match status" value="1"/>
</dbReference>
<dbReference type="InterPro" id="IPR041589">
    <property type="entry name" value="DNAH3_AAA_lid_1"/>
</dbReference>
<dbReference type="FunFam" id="3.10.490.20:FF:000003">
    <property type="entry name" value="Dynein heavy chain 5, axonemal"/>
    <property type="match status" value="1"/>
</dbReference>
<dbReference type="InterPro" id="IPR013594">
    <property type="entry name" value="Dynein_heavy_tail"/>
</dbReference>
<dbReference type="FunFam" id="1.10.8.1220:FF:000001">
    <property type="entry name" value="Dynein axonemal heavy chain 5"/>
    <property type="match status" value="1"/>
</dbReference>
<evidence type="ECO:0000256" key="15">
    <source>
        <dbReference type="SAM" id="MobiDB-lite"/>
    </source>
</evidence>
<evidence type="ECO:0000256" key="2">
    <source>
        <dbReference type="ARBA" id="ARBA00008887"/>
    </source>
</evidence>
<evidence type="ECO:0000256" key="6">
    <source>
        <dbReference type="ARBA" id="ARBA00022741"/>
    </source>
</evidence>
<comment type="similarity">
    <text evidence="2">Belongs to the dynein heavy chain family.</text>
</comment>
<evidence type="ECO:0000259" key="23">
    <source>
        <dbReference type="Pfam" id="PF17852"/>
    </source>
</evidence>
<feature type="domain" description="Dynein heavy chain coiled coil stalk" evidence="20">
    <location>
        <begin position="2916"/>
        <end position="3259"/>
    </location>
</feature>
<feature type="domain" description="Dynein heavy chain ATP-binding dynein motor region" evidence="22">
    <location>
        <begin position="3289"/>
        <end position="3509"/>
    </location>
</feature>
<dbReference type="FunFam" id="3.40.50.300:FF:000320">
    <property type="entry name" value="Dynein, axonemal, heavy chain 5"/>
    <property type="match status" value="1"/>
</dbReference>
<dbReference type="FunFam" id="3.40.50.300:FF:000049">
    <property type="entry name" value="Dynein, axonemal, heavy chain 5"/>
    <property type="match status" value="1"/>
</dbReference>
<evidence type="ECO:0000256" key="13">
    <source>
        <dbReference type="ARBA" id="ARBA00023273"/>
    </source>
</evidence>
<evidence type="ECO:0000259" key="20">
    <source>
        <dbReference type="Pfam" id="PF12777"/>
    </source>
</evidence>
<dbReference type="Gene3D" id="1.10.472.130">
    <property type="match status" value="1"/>
</dbReference>
<gene>
    <name evidence="28" type="ORF">MDA_GLEAN10024068</name>
</gene>
<dbReference type="Gene3D" id="3.20.180.20">
    <property type="entry name" value="Dynein heavy chain, N-terminal domain 2"/>
    <property type="match status" value="1"/>
</dbReference>
<keyword evidence="5" id="KW-0677">Repeat</keyword>
<dbReference type="InterPro" id="IPR027417">
    <property type="entry name" value="P-loop_NTPase"/>
</dbReference>
<evidence type="ECO:0000256" key="8">
    <source>
        <dbReference type="ARBA" id="ARBA00023017"/>
    </source>
</evidence>
<dbReference type="GO" id="GO:0007018">
    <property type="term" value="P:microtubule-based movement"/>
    <property type="evidence" value="ECO:0007669"/>
    <property type="project" value="InterPro"/>
</dbReference>
<dbReference type="Pfam" id="PF17857">
    <property type="entry name" value="AAA_lid_1"/>
    <property type="match status" value="1"/>
</dbReference>
<dbReference type="InterPro" id="IPR042222">
    <property type="entry name" value="Dynein_2_N"/>
</dbReference>
<feature type="coiled-coil region" evidence="14">
    <location>
        <begin position="3450"/>
        <end position="3477"/>
    </location>
</feature>
<dbReference type="SUPFAM" id="SSF52540">
    <property type="entry name" value="P-loop containing nucleoside triphosphate hydrolases"/>
    <property type="match status" value="3"/>
</dbReference>
<dbReference type="Gene3D" id="1.20.920.20">
    <property type="match status" value="1"/>
</dbReference>
<feature type="domain" description="Dynein heavy chain AAA module D4" evidence="21">
    <location>
        <begin position="2640"/>
        <end position="2900"/>
    </location>
</feature>
<dbReference type="Pfam" id="PF25007">
    <property type="entry name" value="DYH2-5-8_CC"/>
    <property type="match status" value="1"/>
</dbReference>
<dbReference type="Gene3D" id="1.20.140.100">
    <property type="entry name" value="Dynein heavy chain, N-terminal domain 2"/>
    <property type="match status" value="1"/>
</dbReference>
<dbReference type="FunFam" id="1.10.8.720:FF:000004">
    <property type="entry name" value="Dynein heavy chain 5, axonemal"/>
    <property type="match status" value="1"/>
</dbReference>
<feature type="region of interest" description="Disordered" evidence="15">
    <location>
        <begin position="840"/>
        <end position="870"/>
    </location>
</feature>
<accession>L5LIP2</accession>
<dbReference type="FunFam" id="1.20.920.20:FF:000004">
    <property type="entry name" value="Dynein axonemal heavy chain 5"/>
    <property type="match status" value="1"/>
</dbReference>
<dbReference type="Gene3D" id="1.10.8.1220">
    <property type="match status" value="1"/>
</dbReference>
<evidence type="ECO:0000259" key="21">
    <source>
        <dbReference type="Pfam" id="PF12780"/>
    </source>
</evidence>
<feature type="domain" description="Dynein heavy chain AAA 5 extension" evidence="23">
    <location>
        <begin position="2183"/>
        <end position="2302"/>
    </location>
</feature>
<feature type="domain" description="Dynein axonemal heavy chain 2/5/8 coiled-coil" evidence="27">
    <location>
        <begin position="1165"/>
        <end position="1260"/>
    </location>
</feature>
<dbReference type="FunFam" id="1.10.287.2620:FF:000003">
    <property type="entry name" value="Dynein, axonemal, heavy chain 5"/>
    <property type="match status" value="1"/>
</dbReference>
<dbReference type="FunFam" id="1.10.472.130:FF:000009">
    <property type="entry name" value="Dynein heavy chain 5, axonemal"/>
    <property type="match status" value="1"/>
</dbReference>
<dbReference type="EMBL" id="KB111427">
    <property type="protein sequence ID" value="ELK25880.1"/>
    <property type="molecule type" value="Genomic_DNA"/>
</dbReference>
<dbReference type="GO" id="GO:0097729">
    <property type="term" value="C:9+2 motile cilium"/>
    <property type="evidence" value="ECO:0007669"/>
    <property type="project" value="UniProtKB-ARBA"/>
</dbReference>
<feature type="domain" description="Dynein heavy chain C-terminal" evidence="26">
    <location>
        <begin position="4126"/>
        <end position="4249"/>
    </location>
</feature>
<evidence type="ECO:0000256" key="11">
    <source>
        <dbReference type="ARBA" id="ARBA00023175"/>
    </source>
</evidence>
<evidence type="ECO:0000259" key="24">
    <source>
        <dbReference type="Pfam" id="PF17857"/>
    </source>
</evidence>
<feature type="domain" description="Dynein heavy chain AAA lid" evidence="25">
    <location>
        <begin position="3860"/>
        <end position="3999"/>
    </location>
</feature>
<dbReference type="FunFam" id="3.40.50.300:FF:002141">
    <property type="entry name" value="Dynein heavy chain"/>
    <property type="match status" value="1"/>
</dbReference>
<evidence type="ECO:0000256" key="7">
    <source>
        <dbReference type="ARBA" id="ARBA00022840"/>
    </source>
</evidence>
<dbReference type="Pfam" id="PF12775">
    <property type="entry name" value="AAA_7"/>
    <property type="match status" value="1"/>
</dbReference>
<evidence type="ECO:0000259" key="22">
    <source>
        <dbReference type="Pfam" id="PF12781"/>
    </source>
</evidence>
<evidence type="ECO:0000256" key="5">
    <source>
        <dbReference type="ARBA" id="ARBA00022737"/>
    </source>
</evidence>
<organism evidence="28 29">
    <name type="scientific">Myotis davidii</name>
    <name type="common">David's myotis</name>
    <dbReference type="NCBI Taxonomy" id="225400"/>
    <lineage>
        <taxon>Eukaryota</taxon>
        <taxon>Metazoa</taxon>
        <taxon>Chordata</taxon>
        <taxon>Craniata</taxon>
        <taxon>Vertebrata</taxon>
        <taxon>Euteleostomi</taxon>
        <taxon>Mammalia</taxon>
        <taxon>Eutheria</taxon>
        <taxon>Laurasiatheria</taxon>
        <taxon>Chiroptera</taxon>
        <taxon>Yangochiroptera</taxon>
        <taxon>Vespertilionidae</taxon>
        <taxon>Myotis</taxon>
    </lineage>
</organism>
<sequence length="4252" mass="487235">QRLKEEKEAKRVRLDGRHDYLFGIVASCVDLNKAEVEDAILEGSQIERIDRLFAVGGLRHLMFYYQNVEVAETGQPSSSGGVNPISAKTKKPKVFVTEGKDVALTGVCVFFIRPDPSRAITPENIHREVSFNMLDAADGGLLNSMRRLLSDIFIPALRAMGQAWGELEGLQEAPAIRQEFLSSLEGFVSILSGAQESLKEKVNLQKCDIFELKALKEPIDYVTLANNPETLGKIEGCMKVWIKQTEQVLAENNQLRKEADDLGPRAELEHWKKRLSKFNYLLDQLKSPDVKAVLAVLAAAKSKLLKTWREMDIRITDAANEAKDNVRYLYTLEKCCDPLYSSDPISMIDAIPTLINAIKMIYSISHYYNTSEKVTSLFVKEYQLCFHKTKQKLKQDPNEKQFEFSEMYIFGKFETFHRRLAKILDIFTAFKTYSVLQDANIEGLEDMVTKYQGIVATIKKKEYNFLDQRKVDFDQDYEQFCKQTDDLHKELQNFMDVTFEKIRNTNQALSMLKKFERLNIPNLGIDDKYRCILKNYGADIDMIAKLYTKQKCDPPLARDQPPIAGKILWARQLFHRIQQPMQLFQQHPSVLRTAEARPVIRNYNRVAKVLLEFEVLYHRAWLQQIEGIHIGLEASLLVKAPGTGELFVNFDPQILTLFRETECMSQMGLEVSSLAAALFQKRDIYKKNFSNMKMMLAEYQRVKSKMPPIIEPLMVPHLAKVDEALQPGLAALTWTSLNIETYLKHAFAKIKDLELLVDRVNDLIEFRIDAVLEEMSSTALCQLPQEEPLPCEEFLQMTKDLCVNGAQILHFKSSLVEEAVNELINMLLDVEVPFKEESEKVSNVNGADSKNKSLAKREGHSDTSTSSLNAESGFLPLTTITRKKKETEILEEEACELLSHFNHQNIDALLKVTRNTLEAIRKRIHSSNTISFRDSNSASQMKPNSRPIFRAGITLAIPNIAMVPALEDVQQMLNKAVECIVNVTKGVRQWSSEPWSKRKMHERKMVALQNKEDSDSDVEMGENEPQDTFEIASVNLPIPVQPRNYYKSVSDNKDIVKLVSVLGTIINSTKKEIIASMDCFKCYNHIWQKEKEETLMTFIMKNPLLPEFESQILYFQNLEQKINAEPEYICVGTIALYTADLKFTLTAETKAWMVVIGRHCNKKYRSEMENVFALVEEFSKKLNRPIKDLDDIRIAMVALKEIREQQIVIDFQIGPIEESYALLNKYGLLIAKEEMDKVDTLHYAWEKLLARASEVQNELASLQPGFRKELISTVEVFFQDCQQFYLDYDLNGPMASGLKPQEASDRLIMFQNQFDNIYRKYITYTGGEELFGLPVTQYPQLLEIKKQLNLLQKIYTLYNSVIEAINSYHDILWSEVNIEKINNELLEFQNRCRKLPRAAKDWQAFLDLKKTIDDFSECCPLLEHMASKAMMDRHWARITALTGHSLDVGNETFKLRNIMEAPLLKYKEEIEDICIGAVKERDIEQKLKQVVNEWDSKTFTFGSFKTRGELLLRGDSTSEIIASMEDSLMLLGSLLSNRYNMPFKAQIQKWVQLLSNSTDIIENWMLVQNLWIYLEAVFVGGDIAKQLPKEAKRFSNIDKSWVKIMNRAHEMPNVVQCCVGDETMGQLLPHLLDQLEICQKSLTGYLEKKRLCFPRFFFVSDPALLEILGQASDAHTIQAHLLNVFDNIKSVKFHEKIYDRILSISSREGETIELDKPVMAEGNVEVWLNSLLEESQSSLHNVIRQAAENIQETSFQLIEFLSSFPAQVGLLGIQMIWTRDSEEALRNAKFDKKIMQKTNQSFLELLNTLIDLTTKDLSSMERVKYETLITIHVHQRDIFDDLNPGYAGRQELPENLKINFRSVAMMVPDRQIIIRVKLASCGFIDNIVLARKFFTLYKLCEEQLSKQVHYDFGLRNILSVLRTLGAAKRANPTDTESTIVMRVLRDMNLSKLIDEDEPLFLSLIEDLFPNILLDKAGYPELEVAIDRQVEEAGLISHPPWKLKVIQLFETQRVRHGMMTLGPSGAGKTTCIHTLMKAMTDCGKPHREMRMNPKAITAPQMFGRLDVATNDWTDGIFSTLWRKTLRAKKGEHIWIVLDGPVDAIWIENLNSVLDDNKTLTLANGDRIPMAPNCKVIFEPHNIDNASPATVSRNGMVFMSSSILDWSPILEGFLKKRSPQEAEILRQLYTKSFPALYRFSIQNLEYKMEMLEAFVIMQSIDMLQGLIPSKEQGVEVTSGHLERLYIFSLMWSVGALLELGGRRRLEHWLRSQEALALDLPPLSGTDDTMFDYYVTSDGKWMHWDTCTEEYEYPPDTTPEYGSILVPNVDNVRTDFLIKTIAKQGKRTIESYVDKRMGTTYGPPAGKKMTVFIDDVNMPIINEWGDQVTNEIVRQLMEQSGFYNLEKPGEFTSIVDIQLLAAMIHPGGGRNDIPQRLKRQFSIFNCTLPSDASMDKIFGVIGTGYYCIQRGFSEEVRDSVTKLVPLTRRLWQMTKMKMLPTPAKFHYVFNLRDLSRIWQGMLNTTSEVIKEPDELLRLWKHECKRVIADRFTVSDDVTWFDKALVSLVEEAFGEEKKLLVDCGIDAYFVDFLRDAPELTGETSEEADAEMPKVYEPVESFDHLKERLNMFLQLYNESVRGAGMDLVFFEDAMVHLVKISRIIRTPRGNALLVGVGGSGKQSLTRLASFIAGYTFFQITLTRSYNTSNLMEDLKILYRTAGQQGKGITFIFTDSEIKDESFLEYMNNVLSSGEVSNLFARDEVDEINSDLIPVMKREHPRRPPTNENLYEYFMSRVRQNLHIVLCFSPVGEKFRNRALKFPALISGCTVDWFSRWPKDALIAVSEHFLSSYDIDCSLETKKEVVQCMGSFQDGVAEKCVDYFQRFRRSTHVTPKSYLSFIQGYKFIYGEKHVQVQTLANRMNTGLKKLKEASESVAALSKELEVKEKELQVANYKADTVLKEVTMKAQAAEKVKAEVQKVKDKAQAIVDGISKDKAIAEEKLEAAKPALEEAEAALQTIKPSDIATVRTLGRPPHLIMRIMDCVLLLFQRKVNAVKIDPEKSCTIPSWQESLKLMTAGNFLQNLQQFPKDTINEEVIEFLGPYFEMADYNIETAKRVCGNVAGLCSWTKAMASFFSINREVLPLKANLVVQENRHVVAMQDLQKAQAELDDKQAELDVVQTEYEQAMTEKQTLLEDAERCRRKMQTASALIGGLAGEKERWTEQSKEFAAQTKRLVGDVLLATAFLSYSGPFNQEFRNLMLNDWQKEMKAREIPFADNLNLNEMLIDAPTISEWNLQGLPNDDLSIQNGIIVTKASRYPLLIDPQTQGKIWIKNKESQNELQITSLNHKYFRNHLEDSLSLGRPLLIEDVGEELDPALENVLERNFIKTGSTFKVKVSDKEVDVMHGFRLYITTKLPNPAYTPEISARTSIIDFTVTMKGLEDQLLGRVILTEKQELEKERTHLMEDVTANKRRMKELEDNLLYRLTSTQGSLVEDEGLIIVLSNTKKTAEEVTQKLEISADTEIQINSAREEYRPVATRGSILYFLITEMRLVNEMYQTSLRQFLGLFDLSLARSVKSPITSKRIANIIEHMTYEVYKYAARGLYEEHKFLFTLLLTLKIDIQRNWVKHEEFLTLIKAPEDNGISRNEKMWKIWFDKENPEEEPLPNAYDKSLDCFRRLLLIRSWCPDRTIAQARKYIMDSMGENYAEGVILDLEKTWEESDPRTPLICLLSMGSDPTDSIIALGKRLKIETRYVSMGQGQEVHARKLLQQTMANGGWALLQNCHLGLDFMDELMDMVTETEMVHGAFRLWMTTEVHKQFPITLLQMAIKFANEPPQGLRAGLKRTYGGVSQDLLDVSTVAQWKPMLYAVAFLHSTVQERRKFGPLGWNIPYEFNQADFNATVQFIQNHLDDMDIKKGVSWSTVRYMIGEIQYGGRVTDDYDKRLLNTFAKVWFSENMFAPDFSFYQGYSIPKCSTVDNYLHYIQSLPTYDSPEVFGLHPNADITYQSKLAKDVLDTILGIQPKDSSGGGDETREAVVARLADDMLEKLPPDYGSFEVRERLQTMGAFQPMNIFLRQEIDRMQRVLTLVRSTLTELKLAIDGTIIMSENLRDALNCMFDARIPAQWKKEITRANKGWALDNMVLCNEVTKWMKDDVAAPPTEGVYVYGLYLEGAGWDKRNMKLVESKPKVLFELMPVIRIYAENSTLRDPRFYSCPIYKKPVRTDLNYIAAVDLRTAQTPEHWVLRGVALLCDVK</sequence>
<keyword evidence="12" id="KW-0206">Cytoskeleton</keyword>
<keyword evidence="7" id="KW-0067">ATP-binding</keyword>
<dbReference type="InterPro" id="IPR042228">
    <property type="entry name" value="Dynein_linker_3"/>
</dbReference>
<feature type="non-terminal residue" evidence="28">
    <location>
        <position position="1"/>
    </location>
</feature>
<dbReference type="Proteomes" id="UP000010556">
    <property type="component" value="Unassembled WGS sequence"/>
</dbReference>
<dbReference type="InterPro" id="IPR042219">
    <property type="entry name" value="AAA_lid_11_sf"/>
</dbReference>
<dbReference type="GO" id="GO:0005874">
    <property type="term" value="C:microtubule"/>
    <property type="evidence" value="ECO:0007669"/>
    <property type="project" value="UniProtKB-KW"/>
</dbReference>
<feature type="compositionally biased region" description="Basic and acidic residues" evidence="15">
    <location>
        <begin position="849"/>
        <end position="861"/>
    </location>
</feature>
<feature type="domain" description="Dynein heavy chain region D6 P-loop" evidence="16">
    <location>
        <begin position="3720"/>
        <end position="3828"/>
    </location>
</feature>
<feature type="coiled-coil region" evidence="14">
    <location>
        <begin position="2924"/>
        <end position="2951"/>
    </location>
</feature>
<dbReference type="GO" id="GO:0005524">
    <property type="term" value="F:ATP binding"/>
    <property type="evidence" value="ECO:0007669"/>
    <property type="project" value="UniProtKB-KW"/>
</dbReference>
<feature type="coiled-coil region" evidence="14">
    <location>
        <begin position="3151"/>
        <end position="3199"/>
    </location>
</feature>
<dbReference type="FunFam" id="3.40.50.300:FF:000543">
    <property type="entry name" value="Dynein axonemal heavy chain 5"/>
    <property type="match status" value="1"/>
</dbReference>
<keyword evidence="11" id="KW-0505">Motor protein</keyword>
<dbReference type="PANTHER" id="PTHR46532">
    <property type="entry name" value="MALE FERTILITY FACTOR KL5"/>
    <property type="match status" value="1"/>
</dbReference>
<dbReference type="FunFam" id="1.20.140.100:FF:000003">
    <property type="entry name" value="Dynein, axonemal, heavy chain 5"/>
    <property type="match status" value="1"/>
</dbReference>
<protein>
    <submittedName>
        <fullName evidence="28">Dynein heavy chain 5, axonemal</fullName>
    </submittedName>
</protein>
<keyword evidence="4" id="KW-0493">Microtubule</keyword>
<dbReference type="PANTHER" id="PTHR46532:SF13">
    <property type="entry name" value="CYTOPLASMIC DYNEIN 1 HEAVY CHAIN 1"/>
    <property type="match status" value="1"/>
</dbReference>
<evidence type="ECO:0000256" key="3">
    <source>
        <dbReference type="ARBA" id="ARBA00022490"/>
    </source>
</evidence>
<dbReference type="InterPro" id="IPR041228">
    <property type="entry name" value="Dynein_C"/>
</dbReference>
<dbReference type="InterPro" id="IPR035699">
    <property type="entry name" value="AAA_6"/>
</dbReference>
<dbReference type="Gene3D" id="1.10.287.2620">
    <property type="match status" value="1"/>
</dbReference>